<dbReference type="InterPro" id="IPR038472">
    <property type="entry name" value="DndE_sf"/>
</dbReference>
<dbReference type="RefSeq" id="WP_105867841.1">
    <property type="nucleotide sequence ID" value="NZ_PVLV01000085.1"/>
</dbReference>
<name>A0A2S9Q006_9ACTN</name>
<dbReference type="InterPro" id="IPR014969">
    <property type="entry name" value="DNA_S_DndE"/>
</dbReference>
<proteinExistence type="predicted"/>
<comment type="caution">
    <text evidence="1">The sequence shown here is derived from an EMBL/GenBank/DDBJ whole genome shotgun (WGS) entry which is preliminary data.</text>
</comment>
<sequence length="126" mass="13716">MSLENIRLATASKDRLSRLKHTTGITQWNVLCRWALVLSLADASTPLVREVVTDSNVEMSWKTFAGPHGDLYLALLKQRCVADGLEPTDENVSNTLTIHLARGVGYLGAHKEMTAIEGLIGAVTTV</sequence>
<dbReference type="EMBL" id="PVLV01000085">
    <property type="protein sequence ID" value="PRH80010.1"/>
    <property type="molecule type" value="Genomic_DNA"/>
</dbReference>
<reference evidence="1 2" key="1">
    <citation type="submission" date="2018-03" db="EMBL/GenBank/DDBJ databases">
        <title>Novel Streptomyces sp. from soil.</title>
        <authorList>
            <person name="Tan G.Y.A."/>
            <person name="Lee Z.Y."/>
        </authorList>
    </citation>
    <scope>NUCLEOTIDE SEQUENCE [LARGE SCALE GENOMIC DNA]</scope>
    <source>
        <strain evidence="1 2">ST5x</strain>
    </source>
</reference>
<dbReference type="NCBIfam" id="TIGR03184">
    <property type="entry name" value="DNA_S_dndE"/>
    <property type="match status" value="1"/>
</dbReference>
<accession>A0A2S9Q006</accession>
<dbReference type="AlphaFoldDB" id="A0A2S9Q006"/>
<dbReference type="Proteomes" id="UP000239322">
    <property type="component" value="Unassembled WGS sequence"/>
</dbReference>
<dbReference type="OrthoDB" id="512647at2"/>
<keyword evidence="2" id="KW-1185">Reference proteome</keyword>
<dbReference type="Pfam" id="PF08870">
    <property type="entry name" value="DndE"/>
    <property type="match status" value="1"/>
</dbReference>
<protein>
    <submittedName>
        <fullName evidence="1">DNA sulfur modification protein DndE</fullName>
    </submittedName>
</protein>
<dbReference type="Gene3D" id="1.10.1220.160">
    <property type="entry name" value="DNA sulphur modification protein DndE"/>
    <property type="match status" value="1"/>
</dbReference>
<evidence type="ECO:0000313" key="2">
    <source>
        <dbReference type="Proteomes" id="UP000239322"/>
    </source>
</evidence>
<evidence type="ECO:0000313" key="1">
    <source>
        <dbReference type="EMBL" id="PRH80010.1"/>
    </source>
</evidence>
<organism evidence="1 2">
    <name type="scientific">Streptomyces solincola</name>
    <dbReference type="NCBI Taxonomy" id="2100817"/>
    <lineage>
        <taxon>Bacteria</taxon>
        <taxon>Bacillati</taxon>
        <taxon>Actinomycetota</taxon>
        <taxon>Actinomycetes</taxon>
        <taxon>Kitasatosporales</taxon>
        <taxon>Streptomycetaceae</taxon>
        <taxon>Streptomyces</taxon>
    </lineage>
</organism>
<gene>
    <name evidence="1" type="primary">dndE</name>
    <name evidence="1" type="ORF">C6N75_06260</name>
</gene>